<dbReference type="RefSeq" id="WP_006444989.1">
    <property type="nucleotide sequence ID" value="NZ_GG657761.1"/>
</dbReference>
<sequence>MKIDVSVKPEQRIRDVLDILSDNGVLAITEPAEGMSVRSWRQKTYVNPYLTFKQAEIRHGDILTVL</sequence>
<evidence type="ECO:0000313" key="1">
    <source>
        <dbReference type="EMBL" id="EEG72240.1"/>
    </source>
</evidence>
<dbReference type="EMBL" id="ABYI02000042">
    <property type="protein sequence ID" value="EEG72240.1"/>
    <property type="molecule type" value="Genomic_DNA"/>
</dbReference>
<keyword evidence="2" id="KW-1185">Reference proteome</keyword>
<reference evidence="1" key="1">
    <citation type="submission" date="2009-02" db="EMBL/GenBank/DDBJ databases">
        <authorList>
            <person name="Fulton L."/>
            <person name="Clifton S."/>
            <person name="Fulton B."/>
            <person name="Xu J."/>
            <person name="Minx P."/>
            <person name="Pepin K.H."/>
            <person name="Johnson M."/>
            <person name="Bhonagiri V."/>
            <person name="Nash W.E."/>
            <person name="Mardis E.R."/>
            <person name="Wilson R.K."/>
        </authorList>
    </citation>
    <scope>NUCLEOTIDE SEQUENCE [LARGE SCALE GENOMIC DNA]</scope>
    <source>
        <strain evidence="1">DSM 15053</strain>
    </source>
</reference>
<evidence type="ECO:0000313" key="2">
    <source>
        <dbReference type="Proteomes" id="UP000004893"/>
    </source>
</evidence>
<reference evidence="1" key="2">
    <citation type="submission" date="2013-06" db="EMBL/GenBank/DDBJ databases">
        <title>Draft genome sequence of Clostridium hylemonae (DSM 15053).</title>
        <authorList>
            <person name="Sudarsanam P."/>
            <person name="Ley R."/>
            <person name="Guruge J."/>
            <person name="Turnbaugh P.J."/>
            <person name="Mahowald M."/>
            <person name="Liep D."/>
            <person name="Gordon J."/>
        </authorList>
    </citation>
    <scope>NUCLEOTIDE SEQUENCE</scope>
    <source>
        <strain evidence="1">DSM 15053</strain>
    </source>
</reference>
<gene>
    <name evidence="1" type="ORF">CLOHYLEM_07642</name>
</gene>
<dbReference type="Proteomes" id="UP000004893">
    <property type="component" value="Unassembled WGS sequence"/>
</dbReference>
<organism evidence="1 2">
    <name type="scientific">[Clostridium] hylemonae DSM 15053</name>
    <dbReference type="NCBI Taxonomy" id="553973"/>
    <lineage>
        <taxon>Bacteria</taxon>
        <taxon>Bacillati</taxon>
        <taxon>Bacillota</taxon>
        <taxon>Clostridia</taxon>
        <taxon>Lachnospirales</taxon>
        <taxon>Lachnospiraceae</taxon>
    </lineage>
</organism>
<dbReference type="STRING" id="553973.CLOHYLEM_07642"/>
<accession>C0C6A5</accession>
<name>C0C6A5_9FIRM</name>
<dbReference type="OrthoDB" id="2053174at2"/>
<dbReference type="AlphaFoldDB" id="C0C6A5"/>
<protein>
    <submittedName>
        <fullName evidence="1">Uncharacterized protein</fullName>
    </submittedName>
</protein>
<comment type="caution">
    <text evidence="1">The sequence shown here is derived from an EMBL/GenBank/DDBJ whole genome shotgun (WGS) entry which is preliminary data.</text>
</comment>
<dbReference type="HOGENOM" id="CLU_2823498_0_0_9"/>
<proteinExistence type="predicted"/>